<dbReference type="PANTHER" id="PTHR46268:SF6">
    <property type="entry name" value="UNIVERSAL STRESS PROTEIN UP12"/>
    <property type="match status" value="1"/>
</dbReference>
<evidence type="ECO:0000259" key="2">
    <source>
        <dbReference type="Pfam" id="PF00582"/>
    </source>
</evidence>
<evidence type="ECO:0000313" key="4">
    <source>
        <dbReference type="Proteomes" id="UP000254893"/>
    </source>
</evidence>
<dbReference type="AlphaFoldDB" id="A0A380BPP4"/>
<dbReference type="PANTHER" id="PTHR46268">
    <property type="entry name" value="STRESS RESPONSE PROTEIN NHAX"/>
    <property type="match status" value="1"/>
</dbReference>
<proteinExistence type="inferred from homology"/>
<dbReference type="PRINTS" id="PR01438">
    <property type="entry name" value="UNVRSLSTRESS"/>
</dbReference>
<dbReference type="SUPFAM" id="SSF52402">
    <property type="entry name" value="Adenine nucleotide alpha hydrolases-like"/>
    <property type="match status" value="2"/>
</dbReference>
<evidence type="ECO:0000256" key="1">
    <source>
        <dbReference type="ARBA" id="ARBA00008791"/>
    </source>
</evidence>
<comment type="similarity">
    <text evidence="1">Belongs to the universal stress protein A family.</text>
</comment>
<dbReference type="CDD" id="cd00293">
    <property type="entry name" value="USP-like"/>
    <property type="match status" value="1"/>
</dbReference>
<dbReference type="EMBL" id="UGYW01000002">
    <property type="protein sequence ID" value="SUJ04858.1"/>
    <property type="molecule type" value="Genomic_DNA"/>
</dbReference>
<accession>A0A380BPP4</accession>
<dbReference type="InterPro" id="IPR006015">
    <property type="entry name" value="Universal_stress_UspA"/>
</dbReference>
<feature type="domain" description="UspA" evidence="2">
    <location>
        <begin position="2"/>
        <end position="142"/>
    </location>
</feature>
<sequence>MKKTLLVPTDFSNNSMAAAKYASKLAIERDYSIHLIHYYTTASSSFPSEELSKEFEKSAILKADLTILEFEKKLQEEFPSVHYTHRTSRGLLKENLPLEAKKEGYEAIVMGTKGLGNSKSERWGSNTSSIASRSPIPVLAIPGYYNVFKTGRIALLTNFKEDELHTLNEFIDTFGEINALDLIHVYQENEQEAAIIQKIEAWKSWIFQQLPIENINYYIDKEQKDKEDLDTVPEVIHKLVEQHAPDIVLITKSRKSFFKRLFYPSVSKAVVLDINKPSYFSKVSL</sequence>
<name>A0A380BPP4_SPHSI</name>
<dbReference type="Proteomes" id="UP000254893">
    <property type="component" value="Unassembled WGS sequence"/>
</dbReference>
<protein>
    <submittedName>
        <fullName evidence="3">Universal stress protein family</fullName>
    </submittedName>
</protein>
<dbReference type="Pfam" id="PF00582">
    <property type="entry name" value="Usp"/>
    <property type="match status" value="2"/>
</dbReference>
<reference evidence="3 4" key="1">
    <citation type="submission" date="2018-06" db="EMBL/GenBank/DDBJ databases">
        <authorList>
            <consortium name="Pathogen Informatics"/>
            <person name="Doyle S."/>
        </authorList>
    </citation>
    <scope>NUCLEOTIDE SEQUENCE [LARGE SCALE GENOMIC DNA]</scope>
    <source>
        <strain evidence="3 4">NCTC11388</strain>
    </source>
</reference>
<evidence type="ECO:0000313" key="3">
    <source>
        <dbReference type="EMBL" id="SUJ04858.1"/>
    </source>
</evidence>
<feature type="domain" description="UspA" evidence="2">
    <location>
        <begin position="167"/>
        <end position="277"/>
    </location>
</feature>
<gene>
    <name evidence="3" type="ORF">NCTC11388_01504</name>
</gene>
<dbReference type="Gene3D" id="3.40.50.12370">
    <property type="match status" value="1"/>
</dbReference>
<dbReference type="RefSeq" id="WP_115169675.1">
    <property type="nucleotide sequence ID" value="NZ_UGYW01000002.1"/>
</dbReference>
<dbReference type="InterPro" id="IPR006016">
    <property type="entry name" value="UspA"/>
</dbReference>
<organism evidence="3 4">
    <name type="scientific">Sphingobacterium spiritivorum</name>
    <name type="common">Flavobacterium spiritivorum</name>
    <dbReference type="NCBI Taxonomy" id="258"/>
    <lineage>
        <taxon>Bacteria</taxon>
        <taxon>Pseudomonadati</taxon>
        <taxon>Bacteroidota</taxon>
        <taxon>Sphingobacteriia</taxon>
        <taxon>Sphingobacteriales</taxon>
        <taxon>Sphingobacteriaceae</taxon>
        <taxon>Sphingobacterium</taxon>
    </lineage>
</organism>